<organism evidence="3 4">
    <name type="scientific">Acidianus manzaensis</name>
    <dbReference type="NCBI Taxonomy" id="282676"/>
    <lineage>
        <taxon>Archaea</taxon>
        <taxon>Thermoproteota</taxon>
        <taxon>Thermoprotei</taxon>
        <taxon>Sulfolobales</taxon>
        <taxon>Sulfolobaceae</taxon>
        <taxon>Acidianus</taxon>
    </lineage>
</organism>
<protein>
    <submittedName>
        <fullName evidence="3">1-(5-phosphoribosyl)-5-((5-phosphoribosylamino)methylideneamino)imidazole-4-carboxamide isomerase</fullName>
    </submittedName>
</protein>
<comment type="similarity">
    <text evidence="1 2">Belongs to the HisA/HisF family.</text>
</comment>
<name>A0A1W6K1H7_9CREN</name>
<dbReference type="Gene3D" id="3.20.20.70">
    <property type="entry name" value="Aldolase class I"/>
    <property type="match status" value="1"/>
</dbReference>
<accession>A0A1W6K1H7</accession>
<keyword evidence="2" id="KW-0028">Amino-acid biosynthesis</keyword>
<dbReference type="InterPro" id="IPR011060">
    <property type="entry name" value="RibuloseP-bd_barrel"/>
</dbReference>
<evidence type="ECO:0000256" key="2">
    <source>
        <dbReference type="RuleBase" id="RU003657"/>
    </source>
</evidence>
<dbReference type="InterPro" id="IPR044524">
    <property type="entry name" value="Isoase_HisA-like"/>
</dbReference>
<keyword evidence="3" id="KW-0413">Isomerase</keyword>
<keyword evidence="2" id="KW-0368">Histidine biosynthesis</keyword>
<dbReference type="PANTHER" id="PTHR43090:SF2">
    <property type="entry name" value="1-(5-PHOSPHORIBOSYL)-5-[(5-PHOSPHORIBOSYLAMINO)METHYLIDENEAMINO] IMIDAZOLE-4-CARBOXAMIDE ISOMERASE"/>
    <property type="match status" value="1"/>
</dbReference>
<dbReference type="PANTHER" id="PTHR43090">
    <property type="entry name" value="1-(5-PHOSPHORIBOSYL)-5-[(5-PHOSPHORIBOSYLAMINO)METHYLIDENEAMINO] IMIDAZOLE-4-CARBOXAMIDE ISOMERASE"/>
    <property type="match status" value="1"/>
</dbReference>
<dbReference type="GO" id="GO:0000105">
    <property type="term" value="P:L-histidine biosynthetic process"/>
    <property type="evidence" value="ECO:0007669"/>
    <property type="project" value="UniProtKB-KW"/>
</dbReference>
<dbReference type="GO" id="GO:0003949">
    <property type="term" value="F:1-(5-phosphoribosyl)-5-[(5-phosphoribosylamino)methylideneamino]imidazole-4-carboxamide isomerase activity"/>
    <property type="evidence" value="ECO:0007669"/>
    <property type="project" value="InterPro"/>
</dbReference>
<dbReference type="EMBL" id="CP020477">
    <property type="protein sequence ID" value="ARM76294.1"/>
    <property type="molecule type" value="Genomic_DNA"/>
</dbReference>
<dbReference type="GO" id="GO:0005737">
    <property type="term" value="C:cytoplasm"/>
    <property type="evidence" value="ECO:0007669"/>
    <property type="project" value="TreeGrafter"/>
</dbReference>
<dbReference type="KEGG" id="aman:B6F84_09830"/>
<sequence length="229" mass="24936">MKIVPSIDISEGKAVKRIKGIKNSGLILGDPVKIAEEIYSEGYDFIHVVDLDSAEGSGNNEKEISLIAKIGFDKIEVGGGIRSYDKANKLFSLGVTDIVISTLPFTNLQEFRKISTELGNKTMISIDYCNDVVLIKGWKEKGGKISDVLLQLSKYDVEGIIFTYVCNEGTKLGIDENVGKYVNLIKGIKGYAGGIGKIEDLQDLKNKGIDFAIVGMSFYSGNLRGVKVV</sequence>
<dbReference type="Pfam" id="PF00977">
    <property type="entry name" value="His_biosynth"/>
    <property type="match status" value="1"/>
</dbReference>
<gene>
    <name evidence="3" type="ORF">B6F84_09830</name>
</gene>
<dbReference type="AlphaFoldDB" id="A0A1W6K1H7"/>
<dbReference type="InterPro" id="IPR013785">
    <property type="entry name" value="Aldolase_TIM"/>
</dbReference>
<evidence type="ECO:0000313" key="3">
    <source>
        <dbReference type="EMBL" id="ARM76294.1"/>
    </source>
</evidence>
<dbReference type="STRING" id="282676.B6F84_09830"/>
<keyword evidence="4" id="KW-1185">Reference proteome</keyword>
<reference evidence="3 4" key="1">
    <citation type="submission" date="2017-03" db="EMBL/GenBank/DDBJ databases">
        <title>Sulfur activation and transportation mechanism of thermophilic Archaea Acidianus manzaensis YN-25.</title>
        <authorList>
            <person name="Ma Y."/>
            <person name="Yang Y."/>
            <person name="Xia J."/>
        </authorList>
    </citation>
    <scope>NUCLEOTIDE SEQUENCE [LARGE SCALE GENOMIC DNA]</scope>
    <source>
        <strain evidence="3 4">YN-25</strain>
    </source>
</reference>
<evidence type="ECO:0000313" key="4">
    <source>
        <dbReference type="Proteomes" id="UP000193404"/>
    </source>
</evidence>
<dbReference type="NCBIfam" id="NF010113">
    <property type="entry name" value="PRK13586.1"/>
    <property type="match status" value="1"/>
</dbReference>
<dbReference type="Proteomes" id="UP000193404">
    <property type="component" value="Chromosome"/>
</dbReference>
<dbReference type="InterPro" id="IPR006062">
    <property type="entry name" value="His_biosynth"/>
</dbReference>
<evidence type="ECO:0000256" key="1">
    <source>
        <dbReference type="ARBA" id="ARBA00009667"/>
    </source>
</evidence>
<dbReference type="GO" id="GO:0000162">
    <property type="term" value="P:L-tryptophan biosynthetic process"/>
    <property type="evidence" value="ECO:0007669"/>
    <property type="project" value="TreeGrafter"/>
</dbReference>
<dbReference type="SUPFAM" id="SSF51366">
    <property type="entry name" value="Ribulose-phoshate binding barrel"/>
    <property type="match status" value="1"/>
</dbReference>
<proteinExistence type="inferred from homology"/>